<feature type="non-terminal residue" evidence="1">
    <location>
        <position position="1"/>
    </location>
</feature>
<evidence type="ECO:0000313" key="1">
    <source>
        <dbReference type="EMBL" id="CEK55720.1"/>
    </source>
</evidence>
<name>A0A0B6YJL0_9EUPU</name>
<proteinExistence type="predicted"/>
<dbReference type="AlphaFoldDB" id="A0A0B6YJL0"/>
<dbReference type="SUPFAM" id="SSF49899">
    <property type="entry name" value="Concanavalin A-like lectins/glucanases"/>
    <property type="match status" value="1"/>
</dbReference>
<gene>
    <name evidence="1" type="primary">ORF25867</name>
</gene>
<dbReference type="InterPro" id="IPR013320">
    <property type="entry name" value="ConA-like_dom_sf"/>
</dbReference>
<organism evidence="1">
    <name type="scientific">Arion vulgaris</name>
    <dbReference type="NCBI Taxonomy" id="1028688"/>
    <lineage>
        <taxon>Eukaryota</taxon>
        <taxon>Metazoa</taxon>
        <taxon>Spiralia</taxon>
        <taxon>Lophotrochozoa</taxon>
        <taxon>Mollusca</taxon>
        <taxon>Gastropoda</taxon>
        <taxon>Heterobranchia</taxon>
        <taxon>Euthyneura</taxon>
        <taxon>Panpulmonata</taxon>
        <taxon>Eupulmonata</taxon>
        <taxon>Stylommatophora</taxon>
        <taxon>Helicina</taxon>
        <taxon>Arionoidea</taxon>
        <taxon>Arionidae</taxon>
        <taxon>Arion</taxon>
    </lineage>
</organism>
<feature type="non-terminal residue" evidence="1">
    <location>
        <position position="68"/>
    </location>
</feature>
<accession>A0A0B6YJL0</accession>
<sequence>IELKGSPDHAAGKVGRALKFDGNNEFADFGDHSSDCFGNLDNCHNGALYSMWIRPNSLRHKMYFLSSG</sequence>
<dbReference type="EMBL" id="HACG01008855">
    <property type="protein sequence ID" value="CEK55720.1"/>
    <property type="molecule type" value="Transcribed_RNA"/>
</dbReference>
<dbReference type="Gene3D" id="2.60.120.200">
    <property type="match status" value="1"/>
</dbReference>
<reference evidence="1" key="1">
    <citation type="submission" date="2014-12" db="EMBL/GenBank/DDBJ databases">
        <title>Insight into the proteome of Arion vulgaris.</title>
        <authorList>
            <person name="Aradska J."/>
            <person name="Bulat T."/>
            <person name="Smidak R."/>
            <person name="Sarate P."/>
            <person name="Gangsoo J."/>
            <person name="Sialana F."/>
            <person name="Bilban M."/>
            <person name="Lubec G."/>
        </authorList>
    </citation>
    <scope>NUCLEOTIDE SEQUENCE</scope>
    <source>
        <tissue evidence="1">Skin</tissue>
    </source>
</reference>
<protein>
    <submittedName>
        <fullName evidence="1">Uncharacterized protein</fullName>
    </submittedName>
</protein>